<dbReference type="Gramene" id="ONIVA08G05550.1">
    <property type="protein sequence ID" value="ONIVA08G05550.1"/>
    <property type="gene ID" value="ONIVA08G05550"/>
</dbReference>
<dbReference type="InterPro" id="IPR032675">
    <property type="entry name" value="LRR_dom_sf"/>
</dbReference>
<name>A0A0E0I855_ORYNI</name>
<dbReference type="PANTHER" id="PTHR38926:SF71">
    <property type="entry name" value="OS08G0194350 PROTEIN"/>
    <property type="match status" value="1"/>
</dbReference>
<dbReference type="Gene3D" id="3.80.10.10">
    <property type="entry name" value="Ribonuclease Inhibitor"/>
    <property type="match status" value="1"/>
</dbReference>
<proteinExistence type="predicted"/>
<evidence type="ECO:0000313" key="2">
    <source>
        <dbReference type="Proteomes" id="UP000006591"/>
    </source>
</evidence>
<evidence type="ECO:0000313" key="1">
    <source>
        <dbReference type="EnsemblPlants" id="ONIVA08G05550.1"/>
    </source>
</evidence>
<dbReference type="HOGENOM" id="CLU_2350302_0_0_1"/>
<reference evidence="1" key="2">
    <citation type="submission" date="2018-04" db="EMBL/GenBank/DDBJ databases">
        <title>OnivRS2 (Oryza nivara Reference Sequence Version 2).</title>
        <authorList>
            <person name="Zhang J."/>
            <person name="Kudrna D."/>
            <person name="Lee S."/>
            <person name="Talag J."/>
            <person name="Rajasekar S."/>
            <person name="Welchert J."/>
            <person name="Hsing Y.-I."/>
            <person name="Wing R.A."/>
        </authorList>
    </citation>
    <scope>NUCLEOTIDE SEQUENCE [LARGE SCALE GENOMIC DNA]</scope>
    <source>
        <strain evidence="1">SL10</strain>
    </source>
</reference>
<dbReference type="AlphaFoldDB" id="A0A0E0I855"/>
<accession>A0A0E0I855</accession>
<sequence length="118" mass="13020">MGGRLEEFDGKIFVDDKLLEYIGVRSPSLKRLSLACFLLLYLQGSINPCPLLEDLSLVGCGSVVFHMLYEITGETCPRLNCLQLSTCTQAHPRLACFGYSYGPLGIATLHQLRHLGCV</sequence>
<keyword evidence="2" id="KW-1185">Reference proteome</keyword>
<dbReference type="PANTHER" id="PTHR38926">
    <property type="entry name" value="F-BOX DOMAIN CONTAINING PROTEIN, EXPRESSED"/>
    <property type="match status" value="1"/>
</dbReference>
<dbReference type="EnsemblPlants" id="ONIVA08G05550.1">
    <property type="protein sequence ID" value="ONIVA08G05550.1"/>
    <property type="gene ID" value="ONIVA08G05550"/>
</dbReference>
<reference evidence="1" key="1">
    <citation type="submission" date="2015-04" db="UniProtKB">
        <authorList>
            <consortium name="EnsemblPlants"/>
        </authorList>
    </citation>
    <scope>IDENTIFICATION</scope>
    <source>
        <strain evidence="1">SL10</strain>
    </source>
</reference>
<protein>
    <submittedName>
        <fullName evidence="1">Uncharacterized protein</fullName>
    </submittedName>
</protein>
<organism evidence="1">
    <name type="scientific">Oryza nivara</name>
    <name type="common">Indian wild rice</name>
    <name type="synonym">Oryza sativa f. spontanea</name>
    <dbReference type="NCBI Taxonomy" id="4536"/>
    <lineage>
        <taxon>Eukaryota</taxon>
        <taxon>Viridiplantae</taxon>
        <taxon>Streptophyta</taxon>
        <taxon>Embryophyta</taxon>
        <taxon>Tracheophyta</taxon>
        <taxon>Spermatophyta</taxon>
        <taxon>Magnoliopsida</taxon>
        <taxon>Liliopsida</taxon>
        <taxon>Poales</taxon>
        <taxon>Poaceae</taxon>
        <taxon>BOP clade</taxon>
        <taxon>Oryzoideae</taxon>
        <taxon>Oryzeae</taxon>
        <taxon>Oryzinae</taxon>
        <taxon>Oryza</taxon>
    </lineage>
</organism>
<dbReference type="Proteomes" id="UP000006591">
    <property type="component" value="Chromosome 8"/>
</dbReference>
<dbReference type="SUPFAM" id="SSF52047">
    <property type="entry name" value="RNI-like"/>
    <property type="match status" value="1"/>
</dbReference>